<protein>
    <submittedName>
        <fullName evidence="2">Uncharacterized protein</fullName>
    </submittedName>
</protein>
<keyword evidence="1" id="KW-0472">Membrane</keyword>
<reference evidence="2 3" key="1">
    <citation type="submission" date="2013-08" db="EMBL/GenBank/DDBJ databases">
        <authorList>
            <person name="Weinstock G."/>
            <person name="Sodergren E."/>
            <person name="Wylie T."/>
            <person name="Fulton L."/>
            <person name="Fulton R."/>
            <person name="Fronick C."/>
            <person name="O'Laughlin M."/>
            <person name="Godfrey J."/>
            <person name="Miner T."/>
            <person name="Herter B."/>
            <person name="Appelbaum E."/>
            <person name="Cordes M."/>
            <person name="Lek S."/>
            <person name="Wollam A."/>
            <person name="Pepin K.H."/>
            <person name="Palsikar V.B."/>
            <person name="Mitreva M."/>
            <person name="Wilson R.K."/>
        </authorList>
    </citation>
    <scope>NUCLEOTIDE SEQUENCE [LARGE SCALE GENOMIC DNA]</scope>
    <source>
        <strain evidence="2 3">ATCC 12856</strain>
    </source>
</reference>
<comment type="caution">
    <text evidence="2">The sequence shown here is derived from an EMBL/GenBank/DDBJ whole genome shotgun (WGS) entry which is preliminary data.</text>
</comment>
<evidence type="ECO:0000256" key="1">
    <source>
        <dbReference type="SAM" id="Phobius"/>
    </source>
</evidence>
<name>U1Y2R6_ANEAE</name>
<keyword evidence="3" id="KW-1185">Reference proteome</keyword>
<dbReference type="AlphaFoldDB" id="U1Y2R6"/>
<dbReference type="HOGENOM" id="CLU_3003987_0_0_9"/>
<dbReference type="EMBL" id="AWSJ01000362">
    <property type="protein sequence ID" value="ERI05216.1"/>
    <property type="molecule type" value="Genomic_DNA"/>
</dbReference>
<accession>U1Y2R6</accession>
<evidence type="ECO:0000313" key="2">
    <source>
        <dbReference type="EMBL" id="ERI05216.1"/>
    </source>
</evidence>
<proteinExistence type="predicted"/>
<keyword evidence="1" id="KW-1133">Transmembrane helix</keyword>
<sequence>MSILSSGSLNAIIPFAISFHLYGYIICPILFVRLRSSLQQYLFFFGNDAHINLLSI</sequence>
<organism evidence="2 3">
    <name type="scientific">Aneurinibacillus aneurinilyticus ATCC 12856</name>
    <dbReference type="NCBI Taxonomy" id="649747"/>
    <lineage>
        <taxon>Bacteria</taxon>
        <taxon>Bacillati</taxon>
        <taxon>Bacillota</taxon>
        <taxon>Bacilli</taxon>
        <taxon>Bacillales</taxon>
        <taxon>Paenibacillaceae</taxon>
        <taxon>Aneurinibacillus group</taxon>
        <taxon>Aneurinibacillus</taxon>
    </lineage>
</organism>
<evidence type="ECO:0000313" key="3">
    <source>
        <dbReference type="Proteomes" id="UP000016511"/>
    </source>
</evidence>
<keyword evidence="1" id="KW-0812">Transmembrane</keyword>
<gene>
    <name evidence="2" type="ORF">HMPREF0083_05790</name>
</gene>
<dbReference type="Proteomes" id="UP000016511">
    <property type="component" value="Unassembled WGS sequence"/>
</dbReference>
<feature type="transmembrane region" description="Helical" evidence="1">
    <location>
        <begin position="12"/>
        <end position="32"/>
    </location>
</feature>